<protein>
    <recommendedName>
        <fullName evidence="3">MAC/Perforin domain-containing protein</fullName>
    </recommendedName>
</protein>
<organism evidence="1 2">
    <name type="scientific">Sphingobacterium corticis</name>
    <dbReference type="NCBI Taxonomy" id="1812823"/>
    <lineage>
        <taxon>Bacteria</taxon>
        <taxon>Pseudomonadati</taxon>
        <taxon>Bacteroidota</taxon>
        <taxon>Sphingobacteriia</taxon>
        <taxon>Sphingobacteriales</taxon>
        <taxon>Sphingobacteriaceae</taxon>
        <taxon>Sphingobacterium</taxon>
    </lineage>
</organism>
<sequence length="352" mass="40437">MFKKLLSSLMVALTLFGCSKSENLETEVLPKEEDKYKTGVDLSNFSSMHSENFWTEDPYLMLGYGYDATGKYAHPTAIRKKVFDVVKLEEEREGRVSFFRSSSSGSELHMSGTIEDCIRQMSRTTGVDVDKVINHKNLFRGVFETPFTNDTTFKDADYRFLGFSDVMTTGRSFFNYPVASSQNELEQFLSEEFIQDVNSKSADQIIAHYGTHVLQWIVIGRRIDYLYRYADDMERAAVDWIYYNKSRFFQAWTTVWASEPSRRAPLKENLFVQVVDNLDHSPNCWMIDITNYKGQPVKFSGWDALDESDVTLVDFGNDNGSLIPIYDFIADESKKAQVIEAFEKYLGNTSGK</sequence>
<dbReference type="EMBL" id="JBHUMA010000004">
    <property type="protein sequence ID" value="MFD2597648.1"/>
    <property type="molecule type" value="Genomic_DNA"/>
</dbReference>
<dbReference type="PROSITE" id="PS51257">
    <property type="entry name" value="PROKAR_LIPOPROTEIN"/>
    <property type="match status" value="1"/>
</dbReference>
<name>A0ABW5NG63_9SPHI</name>
<dbReference type="Proteomes" id="UP001597393">
    <property type="component" value="Unassembled WGS sequence"/>
</dbReference>
<dbReference type="RefSeq" id="WP_380866941.1">
    <property type="nucleotide sequence ID" value="NZ_JBHUMA010000004.1"/>
</dbReference>
<evidence type="ECO:0008006" key="3">
    <source>
        <dbReference type="Google" id="ProtNLM"/>
    </source>
</evidence>
<gene>
    <name evidence="1" type="ORF">ACFSQ3_01685</name>
</gene>
<evidence type="ECO:0000313" key="1">
    <source>
        <dbReference type="EMBL" id="MFD2597648.1"/>
    </source>
</evidence>
<keyword evidence="2" id="KW-1185">Reference proteome</keyword>
<reference evidence="2" key="1">
    <citation type="journal article" date="2019" name="Int. J. Syst. Evol. Microbiol.">
        <title>The Global Catalogue of Microorganisms (GCM) 10K type strain sequencing project: providing services to taxonomists for standard genome sequencing and annotation.</title>
        <authorList>
            <consortium name="The Broad Institute Genomics Platform"/>
            <consortium name="The Broad Institute Genome Sequencing Center for Infectious Disease"/>
            <person name="Wu L."/>
            <person name="Ma J."/>
        </authorList>
    </citation>
    <scope>NUCLEOTIDE SEQUENCE [LARGE SCALE GENOMIC DNA]</scope>
    <source>
        <strain evidence="2">KCTC 42248</strain>
    </source>
</reference>
<proteinExistence type="predicted"/>
<comment type="caution">
    <text evidence="1">The sequence shown here is derived from an EMBL/GenBank/DDBJ whole genome shotgun (WGS) entry which is preliminary data.</text>
</comment>
<accession>A0ABW5NG63</accession>
<evidence type="ECO:0000313" key="2">
    <source>
        <dbReference type="Proteomes" id="UP001597393"/>
    </source>
</evidence>